<feature type="region of interest" description="Disordered" evidence="1">
    <location>
        <begin position="129"/>
        <end position="154"/>
    </location>
</feature>
<evidence type="ECO:0000256" key="1">
    <source>
        <dbReference type="SAM" id="MobiDB-lite"/>
    </source>
</evidence>
<evidence type="ECO:0000256" key="2">
    <source>
        <dbReference type="SAM" id="SignalP"/>
    </source>
</evidence>
<organism evidence="4">
    <name type="scientific">Helicotheca tamesis</name>
    <dbReference type="NCBI Taxonomy" id="374047"/>
    <lineage>
        <taxon>Eukaryota</taxon>
        <taxon>Sar</taxon>
        <taxon>Stramenopiles</taxon>
        <taxon>Ochrophyta</taxon>
        <taxon>Bacillariophyta</taxon>
        <taxon>Mediophyceae</taxon>
        <taxon>Lithodesmiophycidae</taxon>
        <taxon>Lithodesmiales</taxon>
        <taxon>Lithodesmiaceae</taxon>
        <taxon>Helicotheca</taxon>
    </lineage>
</organism>
<protein>
    <recommendedName>
        <fullName evidence="3">Ubiquitin-like domain-containing protein</fullName>
    </recommendedName>
</protein>
<feature type="signal peptide" evidence="2">
    <location>
        <begin position="1"/>
        <end position="28"/>
    </location>
</feature>
<dbReference type="InterPro" id="IPR015496">
    <property type="entry name" value="Ubiquilin"/>
</dbReference>
<feature type="chain" id="PRO_5031522120" description="Ubiquitin-like domain-containing protein" evidence="2">
    <location>
        <begin position="29"/>
        <end position="300"/>
    </location>
</feature>
<dbReference type="SUPFAM" id="SSF54236">
    <property type="entry name" value="Ubiquitin-like"/>
    <property type="match status" value="1"/>
</dbReference>
<name>A0A7S2N0G5_9STRA</name>
<dbReference type="EMBL" id="HBGV01017133">
    <property type="protein sequence ID" value="CAD9512560.1"/>
    <property type="molecule type" value="Transcribed_RNA"/>
</dbReference>
<dbReference type="Pfam" id="PF23195">
    <property type="entry name" value="UBQLN1"/>
    <property type="match status" value="1"/>
</dbReference>
<proteinExistence type="predicted"/>
<dbReference type="PANTHER" id="PTHR10677">
    <property type="entry name" value="UBIQUILIN"/>
    <property type="match status" value="1"/>
</dbReference>
<dbReference type="PANTHER" id="PTHR10677:SF3">
    <property type="entry name" value="FI07626P-RELATED"/>
    <property type="match status" value="1"/>
</dbReference>
<feature type="compositionally biased region" description="Gly residues" evidence="1">
    <location>
        <begin position="140"/>
        <end position="149"/>
    </location>
</feature>
<reference evidence="4" key="1">
    <citation type="submission" date="2021-01" db="EMBL/GenBank/DDBJ databases">
        <authorList>
            <person name="Corre E."/>
            <person name="Pelletier E."/>
            <person name="Niang G."/>
            <person name="Scheremetjew M."/>
            <person name="Finn R."/>
            <person name="Kale V."/>
            <person name="Holt S."/>
            <person name="Cochrane G."/>
            <person name="Meng A."/>
            <person name="Brown T."/>
            <person name="Cohen L."/>
        </authorList>
    </citation>
    <scope>NUCLEOTIDE SEQUENCE</scope>
    <source>
        <strain evidence="4">CCMP826</strain>
    </source>
</reference>
<dbReference type="AlphaFoldDB" id="A0A7S2N0G5"/>
<dbReference type="Pfam" id="PF00240">
    <property type="entry name" value="ubiquitin"/>
    <property type="match status" value="1"/>
</dbReference>
<dbReference type="InterPro" id="IPR000626">
    <property type="entry name" value="Ubiquitin-like_dom"/>
</dbReference>
<keyword evidence="2" id="KW-0732">Signal</keyword>
<dbReference type="GO" id="GO:0005829">
    <property type="term" value="C:cytosol"/>
    <property type="evidence" value="ECO:0007669"/>
    <property type="project" value="TreeGrafter"/>
</dbReference>
<dbReference type="InterPro" id="IPR029071">
    <property type="entry name" value="Ubiquitin-like_domsf"/>
</dbReference>
<accession>A0A7S2N0G5</accession>
<sequence length="300" mass="31126">MRNRSLISALSSALLVLLYGAIDTVVEGSKPFNVKVTLRGKRYTIPNVSTVRELQKGVEEQAGLTPAKQGVLFGGKKLKPSDVLEDMGVEDGSLINIVPTSSKKKSSSSSSSAAGAASAAAASVGVNGDVSAETSSSPTSGGGAPGGGNFMADMLKESGIDSDQLDELMKMMPGGGAGGEEGGMPSMQESMKMMQEMMSSPLFQEYMKDPEKLEQSRQMILQNPLMKSMMAGMPGFDEILNDEVKWRETMIAAADMYQQMGSSLMNGLGEDGGMGGLGGAPGGMGSFGGMSALDELSEGE</sequence>
<dbReference type="CDD" id="cd17039">
    <property type="entry name" value="Ubl_ubiquitin_like"/>
    <property type="match status" value="1"/>
</dbReference>
<dbReference type="SMART" id="SM00213">
    <property type="entry name" value="UBQ"/>
    <property type="match status" value="1"/>
</dbReference>
<dbReference type="PROSITE" id="PS50053">
    <property type="entry name" value="UBIQUITIN_2"/>
    <property type="match status" value="1"/>
</dbReference>
<gene>
    <name evidence="4" type="ORF">HTAM1171_LOCUS10541</name>
</gene>
<feature type="domain" description="Ubiquitin-like" evidence="3">
    <location>
        <begin position="34"/>
        <end position="98"/>
    </location>
</feature>
<dbReference type="GO" id="GO:0006511">
    <property type="term" value="P:ubiquitin-dependent protein catabolic process"/>
    <property type="evidence" value="ECO:0007669"/>
    <property type="project" value="TreeGrafter"/>
</dbReference>
<dbReference type="GO" id="GO:0031593">
    <property type="term" value="F:polyubiquitin modification-dependent protein binding"/>
    <property type="evidence" value="ECO:0007669"/>
    <property type="project" value="TreeGrafter"/>
</dbReference>
<evidence type="ECO:0000259" key="3">
    <source>
        <dbReference type="PROSITE" id="PS50053"/>
    </source>
</evidence>
<evidence type="ECO:0000313" key="4">
    <source>
        <dbReference type="EMBL" id="CAD9512560.1"/>
    </source>
</evidence>
<dbReference type="Gene3D" id="3.10.20.90">
    <property type="entry name" value="Phosphatidylinositol 3-kinase Catalytic Subunit, Chain A, domain 1"/>
    <property type="match status" value="1"/>
</dbReference>